<evidence type="ECO:0000313" key="12">
    <source>
        <dbReference type="Proteomes" id="UP001596505"/>
    </source>
</evidence>
<keyword evidence="8 9" id="KW-0464">Manganese</keyword>
<comment type="function">
    <text evidence="9">CRISPR (clustered regularly interspaced short palindromic repeat) is an adaptive immune system that provides protection against mobile genetic elements (viruses, transposable elements and conjugative plasmids). CRISPR clusters contain sequences complementary to antecedent mobile elements and target invading nucleic acids. CRISPR clusters are transcribed and processed into CRISPR RNA (crRNA).</text>
</comment>
<evidence type="ECO:0000256" key="4">
    <source>
        <dbReference type="ARBA" id="ARBA00022839"/>
    </source>
</evidence>
<comment type="cofactor">
    <cofactor evidence="9">
        <name>iron-sulfur cluster</name>
        <dbReference type="ChEBI" id="CHEBI:30408"/>
    </cofactor>
</comment>
<keyword evidence="3 9" id="KW-0378">Hydrolase</keyword>
<evidence type="ECO:0000256" key="9">
    <source>
        <dbReference type="RuleBase" id="RU365022"/>
    </source>
</evidence>
<name>A0ABW2Q1V1_9BACL</name>
<keyword evidence="1 9" id="KW-0540">Nuclease</keyword>
<evidence type="ECO:0000256" key="1">
    <source>
        <dbReference type="ARBA" id="ARBA00022722"/>
    </source>
</evidence>
<keyword evidence="6 9" id="KW-0411">Iron-sulfur</keyword>
<dbReference type="Pfam" id="PF01930">
    <property type="entry name" value="Cas_Cas4"/>
    <property type="match status" value="1"/>
</dbReference>
<evidence type="ECO:0000256" key="7">
    <source>
        <dbReference type="ARBA" id="ARBA00023118"/>
    </source>
</evidence>
<dbReference type="GO" id="GO:0016787">
    <property type="term" value="F:hydrolase activity"/>
    <property type="evidence" value="ECO:0007669"/>
    <property type="project" value="UniProtKB-KW"/>
</dbReference>
<comment type="cofactor">
    <cofactor evidence="9">
        <name>Mg(2+)</name>
        <dbReference type="ChEBI" id="CHEBI:18420"/>
    </cofactor>
    <cofactor evidence="9">
        <name>Mn(2+)</name>
        <dbReference type="ChEBI" id="CHEBI:29035"/>
    </cofactor>
    <text evidence="9">Mg(2+) or Mn(2+) required for ssDNA cleavage activity.</text>
</comment>
<gene>
    <name evidence="11" type="primary">cas4</name>
    <name evidence="11" type="ORF">ACFQRG_13750</name>
</gene>
<evidence type="ECO:0000259" key="10">
    <source>
        <dbReference type="Pfam" id="PF01930"/>
    </source>
</evidence>
<evidence type="ECO:0000313" key="11">
    <source>
        <dbReference type="EMBL" id="MFC7394020.1"/>
    </source>
</evidence>
<protein>
    <recommendedName>
        <fullName evidence="9">CRISPR-associated exonuclease Cas4</fullName>
        <ecNumber evidence="9">3.1.12.1</ecNumber>
    </recommendedName>
</protein>
<dbReference type="Gene3D" id="3.90.320.10">
    <property type="match status" value="1"/>
</dbReference>
<dbReference type="Proteomes" id="UP001596505">
    <property type="component" value="Unassembled WGS sequence"/>
</dbReference>
<evidence type="ECO:0000256" key="5">
    <source>
        <dbReference type="ARBA" id="ARBA00023004"/>
    </source>
</evidence>
<feature type="domain" description="DUF83" evidence="10">
    <location>
        <begin position="8"/>
        <end position="163"/>
    </location>
</feature>
<dbReference type="PANTHER" id="PTHR37168:SF1">
    <property type="entry name" value="CRISPR-ASSOCIATED EXONUCLEASE CAS4"/>
    <property type="match status" value="1"/>
</dbReference>
<dbReference type="InterPro" id="IPR011604">
    <property type="entry name" value="PDDEXK-like_dom_sf"/>
</dbReference>
<dbReference type="EMBL" id="JBHTCO010000017">
    <property type="protein sequence ID" value="MFC7394020.1"/>
    <property type="molecule type" value="Genomic_DNA"/>
</dbReference>
<dbReference type="EC" id="3.1.12.1" evidence="9"/>
<dbReference type="InterPro" id="IPR022765">
    <property type="entry name" value="Dna2/Cas4_DUF83"/>
</dbReference>
<keyword evidence="7 9" id="KW-0051">Antiviral defense</keyword>
<dbReference type="PANTHER" id="PTHR37168">
    <property type="entry name" value="CRISPR-ASSOCIATED EXONUCLEASE CAS4"/>
    <property type="match status" value="1"/>
</dbReference>
<keyword evidence="5 9" id="KW-0408">Iron</keyword>
<keyword evidence="2 9" id="KW-0479">Metal-binding</keyword>
<comment type="caution">
    <text evidence="11">The sequence shown here is derived from an EMBL/GenBank/DDBJ whole genome shotgun (WGS) entry which is preliminary data.</text>
</comment>
<proteinExistence type="inferred from homology"/>
<sequence length="171" mass="20358">METRTIGGIHLHYFVLCKRKLWLYEHGITMEQEDDRVLEGKVLHQRAYPQIKKREILIDNAFKVDMIDGGYIREVKISSKMPEVDKMQMLFYLYQLEQRGIKKKGLISYTTERKTVGIELNKENRKLIKNAITRTKEIIEQDQPPILKKYPYCKSCAYFSFCYSMEDDDEC</sequence>
<evidence type="ECO:0000256" key="6">
    <source>
        <dbReference type="ARBA" id="ARBA00023014"/>
    </source>
</evidence>
<dbReference type="NCBIfam" id="TIGR00372">
    <property type="entry name" value="cas4"/>
    <property type="match status" value="1"/>
</dbReference>
<keyword evidence="12" id="KW-1185">Reference proteome</keyword>
<comment type="similarity">
    <text evidence="9">Belongs to the CRISPR-associated exonuclease Cas4 family.</text>
</comment>
<reference evidence="12" key="1">
    <citation type="journal article" date="2019" name="Int. J. Syst. Evol. Microbiol.">
        <title>The Global Catalogue of Microorganisms (GCM) 10K type strain sequencing project: providing services to taxonomists for standard genome sequencing and annotation.</title>
        <authorList>
            <consortium name="The Broad Institute Genomics Platform"/>
            <consortium name="The Broad Institute Genome Sequencing Center for Infectious Disease"/>
            <person name="Wu L."/>
            <person name="Ma J."/>
        </authorList>
    </citation>
    <scope>NUCLEOTIDE SEQUENCE [LARGE SCALE GENOMIC DNA]</scope>
    <source>
        <strain evidence="12">CGMCC 1.16305</strain>
    </source>
</reference>
<organism evidence="11 12">
    <name type="scientific">Scopulibacillus cellulosilyticus</name>
    <dbReference type="NCBI Taxonomy" id="2665665"/>
    <lineage>
        <taxon>Bacteria</taxon>
        <taxon>Bacillati</taxon>
        <taxon>Bacillota</taxon>
        <taxon>Bacilli</taxon>
        <taxon>Bacillales</taxon>
        <taxon>Sporolactobacillaceae</taxon>
        <taxon>Scopulibacillus</taxon>
    </lineage>
</organism>
<dbReference type="InterPro" id="IPR013343">
    <property type="entry name" value="CRISPR-assoc_prot_Cas4"/>
</dbReference>
<evidence type="ECO:0000256" key="2">
    <source>
        <dbReference type="ARBA" id="ARBA00022723"/>
    </source>
</evidence>
<evidence type="ECO:0000256" key="8">
    <source>
        <dbReference type="ARBA" id="ARBA00023211"/>
    </source>
</evidence>
<evidence type="ECO:0000256" key="3">
    <source>
        <dbReference type="ARBA" id="ARBA00022801"/>
    </source>
</evidence>
<keyword evidence="4 9" id="KW-0269">Exonuclease</keyword>
<accession>A0ABW2Q1V1</accession>
<dbReference type="RefSeq" id="WP_380966938.1">
    <property type="nucleotide sequence ID" value="NZ_JBHTCO010000017.1"/>
</dbReference>